<comment type="similarity">
    <text evidence="1">Belongs to the TEC1 family.</text>
</comment>
<feature type="region of interest" description="Disordered" evidence="3">
    <location>
        <begin position="278"/>
        <end position="314"/>
    </location>
</feature>
<dbReference type="GO" id="GO:0003700">
    <property type="term" value="F:DNA-binding transcription factor activity"/>
    <property type="evidence" value="ECO:0007669"/>
    <property type="project" value="InterPro"/>
</dbReference>
<dbReference type="Proteomes" id="UP000305948">
    <property type="component" value="Unassembled WGS sequence"/>
</dbReference>
<feature type="compositionally biased region" description="Low complexity" evidence="3">
    <location>
        <begin position="125"/>
        <end position="148"/>
    </location>
</feature>
<organism evidence="5 6">
    <name type="scientific">Heliocybe sulcata</name>
    <dbReference type="NCBI Taxonomy" id="5364"/>
    <lineage>
        <taxon>Eukaryota</taxon>
        <taxon>Fungi</taxon>
        <taxon>Dikarya</taxon>
        <taxon>Basidiomycota</taxon>
        <taxon>Agaricomycotina</taxon>
        <taxon>Agaricomycetes</taxon>
        <taxon>Gloeophyllales</taxon>
        <taxon>Gloeophyllaceae</taxon>
        <taxon>Heliocybe</taxon>
    </lineage>
</organism>
<evidence type="ECO:0000256" key="1">
    <source>
        <dbReference type="ARBA" id="ARBA00008421"/>
    </source>
</evidence>
<dbReference type="OrthoDB" id="10006572at2759"/>
<feature type="compositionally biased region" description="Low complexity" evidence="3">
    <location>
        <begin position="157"/>
        <end position="174"/>
    </location>
</feature>
<dbReference type="InterPro" id="IPR000818">
    <property type="entry name" value="TEA/ATTS_dom"/>
</dbReference>
<keyword evidence="6" id="KW-1185">Reference proteome</keyword>
<feature type="DNA-binding region" description="TEA" evidence="2">
    <location>
        <begin position="41"/>
        <end position="117"/>
    </location>
</feature>
<dbReference type="PROSITE" id="PS51088">
    <property type="entry name" value="TEA_2"/>
    <property type="match status" value="1"/>
</dbReference>
<evidence type="ECO:0000259" key="4">
    <source>
        <dbReference type="PROSITE" id="PS51088"/>
    </source>
</evidence>
<sequence length="504" mass="53859">MDFHTGPAHPIDIDAEPDSAELAQSALHAIVNGRKSWKTIRGKSEAVWPPYLEGALIEGLQKYRQTEGLRVSALGGGRFPMRNRFISEHIFNTTGKRRTPKQVGSRLQQLRDTRGGKQVLKLLSDRSPPNSAARPSPSSERTPEFETSIVNIPILRPSSPHASPSPMSSPASHAQGAARPIRQIDNTLTFASHCPLPSPEEDAQSPFGYVSEFVVRGAQGEVHRETTQLHLVKKLPAGEEADGKEKYLYSTTLVPAFWERLCASSDPTQYTITQQIVKSEKKPVTGASSPTSSSDLRLPSRSPSPSSSSSSTEGESDKLVVLAMCYRFVYQSASVGQDASGLWTAPGDDRRPSTSSSASSYISDEPGVEQSFAFHFGMDVDPAPAGYDSAALDRILSSSTSLPPLMLDAAKAASSDTLANWSAPVTPVDVFTNMDAGAGVGVFGQNQVAMNFGGWEGAGGYPYAFGESAVQMSGFVAQERKDGEGFGFPPLGEAYSGLLGPGCR</sequence>
<dbReference type="Gene3D" id="6.10.20.40">
    <property type="entry name" value="TEA/ATTS domain"/>
    <property type="match status" value="1"/>
</dbReference>
<feature type="domain" description="TEA" evidence="4">
    <location>
        <begin position="41"/>
        <end position="117"/>
    </location>
</feature>
<feature type="region of interest" description="Disordered" evidence="3">
    <location>
        <begin position="94"/>
        <end position="178"/>
    </location>
</feature>
<dbReference type="EMBL" id="ML213512">
    <property type="protein sequence ID" value="TFK50796.1"/>
    <property type="molecule type" value="Genomic_DNA"/>
</dbReference>
<reference evidence="5 6" key="1">
    <citation type="journal article" date="2019" name="Nat. Ecol. Evol.">
        <title>Megaphylogeny resolves global patterns of mushroom evolution.</title>
        <authorList>
            <person name="Varga T."/>
            <person name="Krizsan K."/>
            <person name="Foldi C."/>
            <person name="Dima B."/>
            <person name="Sanchez-Garcia M."/>
            <person name="Sanchez-Ramirez S."/>
            <person name="Szollosi G.J."/>
            <person name="Szarkandi J.G."/>
            <person name="Papp V."/>
            <person name="Albert L."/>
            <person name="Andreopoulos W."/>
            <person name="Angelini C."/>
            <person name="Antonin V."/>
            <person name="Barry K.W."/>
            <person name="Bougher N.L."/>
            <person name="Buchanan P."/>
            <person name="Buyck B."/>
            <person name="Bense V."/>
            <person name="Catcheside P."/>
            <person name="Chovatia M."/>
            <person name="Cooper J."/>
            <person name="Damon W."/>
            <person name="Desjardin D."/>
            <person name="Finy P."/>
            <person name="Geml J."/>
            <person name="Haridas S."/>
            <person name="Hughes K."/>
            <person name="Justo A."/>
            <person name="Karasinski D."/>
            <person name="Kautmanova I."/>
            <person name="Kiss B."/>
            <person name="Kocsube S."/>
            <person name="Kotiranta H."/>
            <person name="LaButti K.M."/>
            <person name="Lechner B.E."/>
            <person name="Liimatainen K."/>
            <person name="Lipzen A."/>
            <person name="Lukacs Z."/>
            <person name="Mihaltcheva S."/>
            <person name="Morgado L.N."/>
            <person name="Niskanen T."/>
            <person name="Noordeloos M.E."/>
            <person name="Ohm R.A."/>
            <person name="Ortiz-Santana B."/>
            <person name="Ovrebo C."/>
            <person name="Racz N."/>
            <person name="Riley R."/>
            <person name="Savchenko A."/>
            <person name="Shiryaev A."/>
            <person name="Soop K."/>
            <person name="Spirin V."/>
            <person name="Szebenyi C."/>
            <person name="Tomsovsky M."/>
            <person name="Tulloss R.E."/>
            <person name="Uehling J."/>
            <person name="Grigoriev I.V."/>
            <person name="Vagvolgyi C."/>
            <person name="Papp T."/>
            <person name="Martin F.M."/>
            <person name="Miettinen O."/>
            <person name="Hibbett D.S."/>
            <person name="Nagy L.G."/>
        </authorList>
    </citation>
    <scope>NUCLEOTIDE SEQUENCE [LARGE SCALE GENOMIC DNA]</scope>
    <source>
        <strain evidence="5 6">OMC1185</strain>
    </source>
</reference>
<evidence type="ECO:0000313" key="5">
    <source>
        <dbReference type="EMBL" id="TFK50796.1"/>
    </source>
</evidence>
<dbReference type="Pfam" id="PF01285">
    <property type="entry name" value="TEA"/>
    <property type="match status" value="1"/>
</dbReference>
<feature type="region of interest" description="Disordered" evidence="3">
    <location>
        <begin position="340"/>
        <end position="364"/>
    </location>
</feature>
<dbReference type="SMART" id="SM00426">
    <property type="entry name" value="TEA"/>
    <property type="match status" value="1"/>
</dbReference>
<name>A0A5C3N2Z4_9AGAM</name>
<evidence type="ECO:0000256" key="2">
    <source>
        <dbReference type="PROSITE-ProRule" id="PRU00505"/>
    </source>
</evidence>
<feature type="compositionally biased region" description="Low complexity" evidence="3">
    <location>
        <begin position="353"/>
        <end position="363"/>
    </location>
</feature>
<evidence type="ECO:0000313" key="6">
    <source>
        <dbReference type="Proteomes" id="UP000305948"/>
    </source>
</evidence>
<dbReference type="AlphaFoldDB" id="A0A5C3N2Z4"/>
<dbReference type="STRING" id="5364.A0A5C3N2Z4"/>
<proteinExistence type="inferred from homology"/>
<evidence type="ECO:0000256" key="3">
    <source>
        <dbReference type="SAM" id="MobiDB-lite"/>
    </source>
</evidence>
<dbReference type="InterPro" id="IPR038096">
    <property type="entry name" value="TEA/ATTS_sf"/>
</dbReference>
<protein>
    <recommendedName>
        <fullName evidence="4">TEA domain-containing protein</fullName>
    </recommendedName>
</protein>
<feature type="compositionally biased region" description="Low complexity" evidence="3">
    <location>
        <begin position="288"/>
        <end position="313"/>
    </location>
</feature>
<accession>A0A5C3N2Z4</accession>
<gene>
    <name evidence="5" type="ORF">OE88DRAFT_1735550</name>
</gene>